<dbReference type="RefSeq" id="WP_379881752.1">
    <property type="nucleotide sequence ID" value="NZ_JBHPON010000002.1"/>
</dbReference>
<organism evidence="3 4">
    <name type="scientific">Hyphococcus aureus</name>
    <dbReference type="NCBI Taxonomy" id="2666033"/>
    <lineage>
        <taxon>Bacteria</taxon>
        <taxon>Pseudomonadati</taxon>
        <taxon>Pseudomonadota</taxon>
        <taxon>Alphaproteobacteria</taxon>
        <taxon>Parvularculales</taxon>
        <taxon>Parvularculaceae</taxon>
        <taxon>Hyphococcus</taxon>
    </lineage>
</organism>
<name>A0ABW1L1Q1_9PROT</name>
<feature type="transmembrane region" description="Helical" evidence="2">
    <location>
        <begin position="12"/>
        <end position="32"/>
    </location>
</feature>
<feature type="region of interest" description="Disordered" evidence="1">
    <location>
        <begin position="72"/>
        <end position="139"/>
    </location>
</feature>
<evidence type="ECO:0000313" key="3">
    <source>
        <dbReference type="EMBL" id="MFC6036998.1"/>
    </source>
</evidence>
<evidence type="ECO:0000313" key="4">
    <source>
        <dbReference type="Proteomes" id="UP001596116"/>
    </source>
</evidence>
<comment type="caution">
    <text evidence="3">The sequence shown here is derived from an EMBL/GenBank/DDBJ whole genome shotgun (WGS) entry which is preliminary data.</text>
</comment>
<dbReference type="Proteomes" id="UP001596116">
    <property type="component" value="Unassembled WGS sequence"/>
</dbReference>
<keyword evidence="4" id="KW-1185">Reference proteome</keyword>
<reference evidence="3 4" key="1">
    <citation type="submission" date="2024-09" db="EMBL/GenBank/DDBJ databases">
        <authorList>
            <person name="Zhang Z.-H."/>
        </authorList>
    </citation>
    <scope>NUCLEOTIDE SEQUENCE [LARGE SCALE GENOMIC DNA]</scope>
    <source>
        <strain evidence="3 4">HHTR114</strain>
    </source>
</reference>
<keyword evidence="2" id="KW-0812">Transmembrane</keyword>
<proteinExistence type="predicted"/>
<feature type="compositionally biased region" description="Polar residues" evidence="1">
    <location>
        <begin position="98"/>
        <end position="109"/>
    </location>
</feature>
<accession>A0ABW1L1Q1</accession>
<gene>
    <name evidence="3" type="ORF">ACFMB1_15695</name>
</gene>
<keyword evidence="2" id="KW-1133">Transmembrane helix</keyword>
<evidence type="ECO:0008006" key="5">
    <source>
        <dbReference type="Google" id="ProtNLM"/>
    </source>
</evidence>
<evidence type="ECO:0000256" key="1">
    <source>
        <dbReference type="SAM" id="MobiDB-lite"/>
    </source>
</evidence>
<feature type="compositionally biased region" description="Basic and acidic residues" evidence="1">
    <location>
        <begin position="72"/>
        <end position="86"/>
    </location>
</feature>
<evidence type="ECO:0000256" key="2">
    <source>
        <dbReference type="SAM" id="Phobius"/>
    </source>
</evidence>
<feature type="compositionally biased region" description="Acidic residues" evidence="1">
    <location>
        <begin position="114"/>
        <end position="123"/>
    </location>
</feature>
<dbReference type="EMBL" id="JBHPON010000002">
    <property type="protein sequence ID" value="MFC6036998.1"/>
    <property type="molecule type" value="Genomic_DNA"/>
</dbReference>
<sequence>MSGADTFSNGFLIVQAGVLLLTLLALLGSLLFSKRALKAASFVREAQEEAHALYGSMDRQVQNIQMMSDDLRRLSDDVAQRQEELASRLQSPAPAAGDTNSEAPASVEQSFAPEAEEAQAPEDEDKKPGALFRGLLRRR</sequence>
<protein>
    <recommendedName>
        <fullName evidence="5">DUF1043 domain-containing protein</fullName>
    </recommendedName>
</protein>
<keyword evidence="2" id="KW-0472">Membrane</keyword>